<evidence type="ECO:0000259" key="4">
    <source>
        <dbReference type="PROSITE" id="PS01124"/>
    </source>
</evidence>
<evidence type="ECO:0000313" key="6">
    <source>
        <dbReference type="Proteomes" id="UP000195569"/>
    </source>
</evidence>
<dbReference type="Gene3D" id="1.10.10.60">
    <property type="entry name" value="Homeodomain-like"/>
    <property type="match status" value="1"/>
</dbReference>
<keyword evidence="1" id="KW-0805">Transcription regulation</keyword>
<dbReference type="SUPFAM" id="SSF51215">
    <property type="entry name" value="Regulatory protein AraC"/>
    <property type="match status" value="1"/>
</dbReference>
<dbReference type="InterPro" id="IPR009057">
    <property type="entry name" value="Homeodomain-like_sf"/>
</dbReference>
<dbReference type="EMBL" id="CYGY02000062">
    <property type="protein sequence ID" value="SIT48079.1"/>
    <property type="molecule type" value="Genomic_DNA"/>
</dbReference>
<gene>
    <name evidence="5" type="ORF">BN2476_620055</name>
</gene>
<name>A0A1N7SM74_9BURK</name>
<dbReference type="PANTHER" id="PTHR46796">
    <property type="entry name" value="HTH-TYPE TRANSCRIPTIONAL ACTIVATOR RHAS-RELATED"/>
    <property type="match status" value="1"/>
</dbReference>
<keyword evidence="6" id="KW-1185">Reference proteome</keyword>
<dbReference type="SUPFAM" id="SSF46689">
    <property type="entry name" value="Homeodomain-like"/>
    <property type="match status" value="2"/>
</dbReference>
<organism evidence="5 6">
    <name type="scientific">Paraburkholderia piptadeniae</name>
    <dbReference type="NCBI Taxonomy" id="1701573"/>
    <lineage>
        <taxon>Bacteria</taxon>
        <taxon>Pseudomonadati</taxon>
        <taxon>Pseudomonadota</taxon>
        <taxon>Betaproteobacteria</taxon>
        <taxon>Burkholderiales</taxon>
        <taxon>Burkholderiaceae</taxon>
        <taxon>Paraburkholderia</taxon>
    </lineage>
</organism>
<dbReference type="AlphaFoldDB" id="A0A1N7SM74"/>
<feature type="domain" description="HTH araC/xylS-type" evidence="4">
    <location>
        <begin position="200"/>
        <end position="298"/>
    </location>
</feature>
<protein>
    <submittedName>
        <fullName evidence="5">Transcriptional regulator, AraC family</fullName>
    </submittedName>
</protein>
<dbReference type="PROSITE" id="PS01124">
    <property type="entry name" value="HTH_ARAC_FAMILY_2"/>
    <property type="match status" value="1"/>
</dbReference>
<dbReference type="InterPro" id="IPR018060">
    <property type="entry name" value="HTH_AraC"/>
</dbReference>
<dbReference type="GO" id="GO:0043565">
    <property type="term" value="F:sequence-specific DNA binding"/>
    <property type="evidence" value="ECO:0007669"/>
    <property type="project" value="InterPro"/>
</dbReference>
<keyword evidence="2" id="KW-0238">DNA-binding</keyword>
<evidence type="ECO:0000313" key="5">
    <source>
        <dbReference type="EMBL" id="SIT48079.1"/>
    </source>
</evidence>
<comment type="caution">
    <text evidence="5">The sequence shown here is derived from an EMBL/GenBank/DDBJ whole genome shotgun (WGS) entry which is preliminary data.</text>
</comment>
<dbReference type="SMART" id="SM00342">
    <property type="entry name" value="HTH_ARAC"/>
    <property type="match status" value="1"/>
</dbReference>
<accession>A0A1N7SM74</accession>
<reference evidence="5" key="1">
    <citation type="submission" date="2016-12" db="EMBL/GenBank/DDBJ databases">
        <authorList>
            <person name="Moulin L."/>
        </authorList>
    </citation>
    <scope>NUCLEOTIDE SEQUENCE [LARGE SCALE GENOMIC DNA]</scope>
    <source>
        <strain evidence="5">STM 7183</strain>
    </source>
</reference>
<dbReference type="PANTHER" id="PTHR46796:SF6">
    <property type="entry name" value="ARAC SUBFAMILY"/>
    <property type="match status" value="1"/>
</dbReference>
<proteinExistence type="predicted"/>
<keyword evidence="3" id="KW-0804">Transcription</keyword>
<dbReference type="GO" id="GO:0003700">
    <property type="term" value="F:DNA-binding transcription factor activity"/>
    <property type="evidence" value="ECO:0007669"/>
    <property type="project" value="InterPro"/>
</dbReference>
<dbReference type="InterPro" id="IPR037923">
    <property type="entry name" value="HTH-like"/>
</dbReference>
<evidence type="ECO:0000256" key="2">
    <source>
        <dbReference type="ARBA" id="ARBA00023125"/>
    </source>
</evidence>
<evidence type="ECO:0000256" key="1">
    <source>
        <dbReference type="ARBA" id="ARBA00023015"/>
    </source>
</evidence>
<dbReference type="InterPro" id="IPR050204">
    <property type="entry name" value="AraC_XylS_family_regulators"/>
</dbReference>
<dbReference type="Pfam" id="PF12833">
    <property type="entry name" value="HTH_18"/>
    <property type="match status" value="1"/>
</dbReference>
<evidence type="ECO:0000256" key="3">
    <source>
        <dbReference type="ARBA" id="ARBA00023163"/>
    </source>
</evidence>
<dbReference type="Proteomes" id="UP000195569">
    <property type="component" value="Unassembled WGS sequence"/>
</dbReference>
<sequence>MRQSERSLKGQAMNAVNRRLVPHSGARESLRSSASLGWSGFGAELVGVAAGAHRIPAMAHHRVGVHVGAPVRAVCRCNGHRYARIQAHGDADVIPAGLDGEWSDDASCTILRIWIADDFARETFDQLGLRAADAQIRPQFQMRDARFQHLAWAMRAELEAEYASDPLYAESLCTAMIVRLAGAGVPRDDKRRTLSPRAAACVSDYIESHLDQRLTLAELAALVALSVPHFKVLFRETFGVPVHRHVVQRRVERAQALLSQGRLSASQVALETGFAHQSHMAHWMKRLLGVTPRDIARNGERRLIVAR</sequence>